<dbReference type="PANTHER" id="PTHR11616">
    <property type="entry name" value="SODIUM/CHLORIDE DEPENDENT TRANSPORTER"/>
    <property type="match status" value="1"/>
</dbReference>
<feature type="transmembrane region" description="Helical" evidence="7">
    <location>
        <begin position="402"/>
        <end position="424"/>
    </location>
</feature>
<dbReference type="InterPro" id="IPR037272">
    <property type="entry name" value="SNS_sf"/>
</dbReference>
<keyword evidence="3 6" id="KW-0812">Transmembrane</keyword>
<feature type="transmembrane region" description="Helical" evidence="7">
    <location>
        <begin position="59"/>
        <end position="83"/>
    </location>
</feature>
<organism evidence="8 9">
    <name type="scientific">Methanoplanus endosymbiosus</name>
    <dbReference type="NCBI Taxonomy" id="33865"/>
    <lineage>
        <taxon>Archaea</taxon>
        <taxon>Methanobacteriati</taxon>
        <taxon>Methanobacteriota</taxon>
        <taxon>Stenosarchaea group</taxon>
        <taxon>Methanomicrobia</taxon>
        <taxon>Methanomicrobiales</taxon>
        <taxon>Methanomicrobiaceae</taxon>
        <taxon>Methanoplanus</taxon>
    </lineage>
</organism>
<keyword evidence="2 6" id="KW-0813">Transport</keyword>
<gene>
    <name evidence="8" type="ORF">L6E24_08395</name>
</gene>
<dbReference type="GO" id="GO:0035725">
    <property type="term" value="P:sodium ion transmembrane transport"/>
    <property type="evidence" value="ECO:0007669"/>
    <property type="project" value="TreeGrafter"/>
</dbReference>
<dbReference type="InterPro" id="IPR000175">
    <property type="entry name" value="Na/ntran_symport"/>
</dbReference>
<feature type="transmembrane region" description="Helical" evidence="7">
    <location>
        <begin position="159"/>
        <end position="180"/>
    </location>
</feature>
<comment type="subcellular location">
    <subcellularLocation>
        <location evidence="1">Membrane</location>
        <topology evidence="1">Multi-pass membrane protein</topology>
    </subcellularLocation>
</comment>
<evidence type="ECO:0000256" key="7">
    <source>
        <dbReference type="SAM" id="Phobius"/>
    </source>
</evidence>
<feature type="transmembrane region" description="Helical" evidence="7">
    <location>
        <begin position="237"/>
        <end position="262"/>
    </location>
</feature>
<accession>A0A9E7PK22</accession>
<dbReference type="NCBIfam" id="NF037979">
    <property type="entry name" value="Na_transp"/>
    <property type="match status" value="1"/>
</dbReference>
<feature type="transmembrane region" description="Helical" evidence="7">
    <location>
        <begin position="371"/>
        <end position="390"/>
    </location>
</feature>
<dbReference type="AlphaFoldDB" id="A0A9E7PK22"/>
<proteinExistence type="inferred from homology"/>
<dbReference type="PANTHER" id="PTHR11616:SF240">
    <property type="entry name" value="BLOATED TUBULES, ISOFORM B-RELATED"/>
    <property type="match status" value="1"/>
</dbReference>
<keyword evidence="5 7" id="KW-0472">Membrane</keyword>
<dbReference type="SUPFAM" id="SSF161070">
    <property type="entry name" value="SNF-like"/>
    <property type="match status" value="1"/>
</dbReference>
<keyword evidence="6" id="KW-0769">Symport</keyword>
<evidence type="ECO:0000256" key="3">
    <source>
        <dbReference type="ARBA" id="ARBA00022692"/>
    </source>
</evidence>
<evidence type="ECO:0000313" key="9">
    <source>
        <dbReference type="Proteomes" id="UP001060368"/>
    </source>
</evidence>
<dbReference type="GO" id="GO:0005886">
    <property type="term" value="C:plasma membrane"/>
    <property type="evidence" value="ECO:0007669"/>
    <property type="project" value="TreeGrafter"/>
</dbReference>
<feature type="transmembrane region" description="Helical" evidence="7">
    <location>
        <begin position="274"/>
        <end position="299"/>
    </location>
</feature>
<reference evidence="8" key="1">
    <citation type="submission" date="2022-04" db="EMBL/GenBank/DDBJ databases">
        <title>Complete genome of Methanoplanus endosymbiosus DSM 3599.</title>
        <authorList>
            <person name="Chen S.-C."/>
            <person name="You Y.-T."/>
            <person name="Zhou Y.-Z."/>
            <person name="Lai M.-C."/>
        </authorList>
    </citation>
    <scope>NUCLEOTIDE SEQUENCE</scope>
    <source>
        <strain evidence="8">DSM 3599</strain>
    </source>
</reference>
<keyword evidence="9" id="KW-1185">Reference proteome</keyword>
<evidence type="ECO:0000256" key="5">
    <source>
        <dbReference type="ARBA" id="ARBA00023136"/>
    </source>
</evidence>
<evidence type="ECO:0000256" key="2">
    <source>
        <dbReference type="ARBA" id="ARBA00022448"/>
    </source>
</evidence>
<feature type="transmembrane region" description="Helical" evidence="7">
    <location>
        <begin position="192"/>
        <end position="217"/>
    </location>
</feature>
<name>A0A9E7PK22_9EURY</name>
<protein>
    <recommendedName>
        <fullName evidence="6">Transporter</fullName>
    </recommendedName>
</protein>
<dbReference type="PROSITE" id="PS50267">
    <property type="entry name" value="NA_NEUROTRAN_SYMP_3"/>
    <property type="match status" value="1"/>
</dbReference>
<dbReference type="GO" id="GO:0015293">
    <property type="term" value="F:symporter activity"/>
    <property type="evidence" value="ECO:0007669"/>
    <property type="project" value="UniProtKB-KW"/>
</dbReference>
<evidence type="ECO:0000256" key="1">
    <source>
        <dbReference type="ARBA" id="ARBA00004141"/>
    </source>
</evidence>
<dbReference type="Pfam" id="PF00209">
    <property type="entry name" value="SNF"/>
    <property type="match status" value="2"/>
</dbReference>
<dbReference type="Proteomes" id="UP001060368">
    <property type="component" value="Chromosome"/>
</dbReference>
<feature type="transmembrane region" description="Helical" evidence="7">
    <location>
        <begin position="28"/>
        <end position="47"/>
    </location>
</feature>
<evidence type="ECO:0000256" key="4">
    <source>
        <dbReference type="ARBA" id="ARBA00022989"/>
    </source>
</evidence>
<sequence>MRKESSSIYHVYAIVIIMAERQIWSSRTTFILASVGSAIGLGNLWRFPYVVYANGGGAFLIPYLIALLTIGIPLLILEMGIGYRTRSGAPRAFSRLLGRKYNLFGWMMVLVAFLVVTYYGVIVAWCLDYTVFSLNLSWGSDPPAFFYDSFLNVSDAVDGIGSINIVVLGGAIVAWLWIYTSVFRGVKSLEKMLWITVVLPWILIIVFVVRGITLPGAMDGLAFYLTPDFQALLNPDVWVAAYGQIFYSLSLAFGIIIAYSRLIGEKQDLVKNGVIIALANCFTSIFAGLAVFSTLGYLAHTSGVGVTEVVRGGIELAFITYPSVINALPIMPELFGVLFFLMLVNLGISSSFSIVESLNAGILDYIKKPEWLVTGVICIAAFIVGLIYMTNGGLYMIDLVDHYLMAYILPFIGLLEVVFIGYLYGAPKMRTFINRYSDLHLGRWWDYCICFVVPGFLIFALCLNFYEGIFQPYGGYEMLDNIIVYLLIGVIFILAIFMSRLIRNSDDDDYDDDADSYLPGDMDSDI</sequence>
<feature type="transmembrane region" description="Helical" evidence="7">
    <location>
        <begin position="444"/>
        <end position="466"/>
    </location>
</feature>
<feature type="transmembrane region" description="Helical" evidence="7">
    <location>
        <begin position="478"/>
        <end position="497"/>
    </location>
</feature>
<dbReference type="KEGG" id="mend:L6E24_08395"/>
<evidence type="ECO:0000256" key="6">
    <source>
        <dbReference type="RuleBase" id="RU003732"/>
    </source>
</evidence>
<comment type="similarity">
    <text evidence="6">Belongs to the sodium:neurotransmitter symporter (SNF) (TC 2.A.22) family.</text>
</comment>
<keyword evidence="4 7" id="KW-1133">Transmembrane helix</keyword>
<dbReference type="GeneID" id="74307715"/>
<feature type="transmembrane region" description="Helical" evidence="7">
    <location>
        <begin position="103"/>
        <end position="125"/>
    </location>
</feature>
<dbReference type="PROSITE" id="PS00610">
    <property type="entry name" value="NA_NEUROTRAN_SYMP_1"/>
    <property type="match status" value="1"/>
</dbReference>
<dbReference type="CDD" id="cd10334">
    <property type="entry name" value="SLC6sbd_u1"/>
    <property type="match status" value="1"/>
</dbReference>
<dbReference type="PRINTS" id="PR00176">
    <property type="entry name" value="NANEUSMPORT"/>
</dbReference>
<dbReference type="RefSeq" id="WP_257741553.1">
    <property type="nucleotide sequence ID" value="NZ_CP096115.1"/>
</dbReference>
<feature type="transmembrane region" description="Helical" evidence="7">
    <location>
        <begin position="334"/>
        <end position="359"/>
    </location>
</feature>
<dbReference type="EMBL" id="CP096115">
    <property type="protein sequence ID" value="UUX91399.1"/>
    <property type="molecule type" value="Genomic_DNA"/>
</dbReference>
<evidence type="ECO:0000313" key="8">
    <source>
        <dbReference type="EMBL" id="UUX91399.1"/>
    </source>
</evidence>